<dbReference type="RefSeq" id="WP_009945522.1">
    <property type="nucleotide sequence ID" value="NZ_BAAAGS010000005.1"/>
</dbReference>
<evidence type="ECO:0000313" key="5">
    <source>
        <dbReference type="EMBL" id="GAA0514261.1"/>
    </source>
</evidence>
<gene>
    <name evidence="5" type="ORF">GCM10009533_11490</name>
</gene>
<dbReference type="Proteomes" id="UP001500729">
    <property type="component" value="Unassembled WGS sequence"/>
</dbReference>
<dbReference type="CDD" id="cd00090">
    <property type="entry name" value="HTH_ARSR"/>
    <property type="match status" value="1"/>
</dbReference>
<keyword evidence="2" id="KW-0238">DNA-binding</keyword>
<reference evidence="5 6" key="1">
    <citation type="journal article" date="2019" name="Int. J. Syst. Evol. Microbiol.">
        <title>The Global Catalogue of Microorganisms (GCM) 10K type strain sequencing project: providing services to taxonomists for standard genome sequencing and annotation.</title>
        <authorList>
            <consortium name="The Broad Institute Genomics Platform"/>
            <consortium name="The Broad Institute Genome Sequencing Center for Infectious Disease"/>
            <person name="Wu L."/>
            <person name="Ma J."/>
        </authorList>
    </citation>
    <scope>NUCLEOTIDE SEQUENCE [LARGE SCALE GENOMIC DNA]</scope>
    <source>
        <strain evidence="5 6">JCM 10303</strain>
    </source>
</reference>
<dbReference type="PROSITE" id="PS50987">
    <property type="entry name" value="HTH_ARSR_2"/>
    <property type="match status" value="1"/>
</dbReference>
<dbReference type="EMBL" id="BAAAGS010000005">
    <property type="protein sequence ID" value="GAA0514261.1"/>
    <property type="molecule type" value="Genomic_DNA"/>
</dbReference>
<evidence type="ECO:0000256" key="1">
    <source>
        <dbReference type="ARBA" id="ARBA00023015"/>
    </source>
</evidence>
<name>A0ABN1C8Y6_SACER</name>
<dbReference type="InterPro" id="IPR036390">
    <property type="entry name" value="WH_DNA-bd_sf"/>
</dbReference>
<evidence type="ECO:0000256" key="3">
    <source>
        <dbReference type="ARBA" id="ARBA00023163"/>
    </source>
</evidence>
<keyword evidence="6" id="KW-1185">Reference proteome</keyword>
<organism evidence="5 6">
    <name type="scientific">Saccharopolyspora erythraea</name>
    <name type="common">Streptomyces erythraeus</name>
    <dbReference type="NCBI Taxonomy" id="1836"/>
    <lineage>
        <taxon>Bacteria</taxon>
        <taxon>Bacillati</taxon>
        <taxon>Actinomycetota</taxon>
        <taxon>Actinomycetes</taxon>
        <taxon>Pseudonocardiales</taxon>
        <taxon>Pseudonocardiaceae</taxon>
        <taxon>Saccharopolyspora</taxon>
    </lineage>
</organism>
<dbReference type="Gene3D" id="1.10.10.10">
    <property type="entry name" value="Winged helix-like DNA-binding domain superfamily/Winged helix DNA-binding domain"/>
    <property type="match status" value="1"/>
</dbReference>
<evidence type="ECO:0000313" key="6">
    <source>
        <dbReference type="Proteomes" id="UP001500729"/>
    </source>
</evidence>
<dbReference type="SMART" id="SM00418">
    <property type="entry name" value="HTH_ARSR"/>
    <property type="match status" value="1"/>
</dbReference>
<accession>A0ABN1C8Y6</accession>
<sequence>MPAATSTEVDAVAMLRAIAHPTRLSIVRRLAVEPETCACDFTEVFGVSQPTVSQHLKVLRDAGLVTAARRGTNICYSVRAGAVDALAEVVESLRGPATAD</sequence>
<dbReference type="SUPFAM" id="SSF46785">
    <property type="entry name" value="Winged helix' DNA-binding domain"/>
    <property type="match status" value="1"/>
</dbReference>
<dbReference type="InterPro" id="IPR001845">
    <property type="entry name" value="HTH_ArsR_DNA-bd_dom"/>
</dbReference>
<dbReference type="PRINTS" id="PR00778">
    <property type="entry name" value="HTHARSR"/>
</dbReference>
<dbReference type="InterPro" id="IPR051081">
    <property type="entry name" value="HTH_MetalResp_TranReg"/>
</dbReference>
<dbReference type="PANTHER" id="PTHR33154">
    <property type="entry name" value="TRANSCRIPTIONAL REGULATOR, ARSR FAMILY"/>
    <property type="match status" value="1"/>
</dbReference>
<dbReference type="NCBIfam" id="NF033788">
    <property type="entry name" value="HTH_metalloreg"/>
    <property type="match status" value="1"/>
</dbReference>
<comment type="caution">
    <text evidence="5">The sequence shown here is derived from an EMBL/GenBank/DDBJ whole genome shotgun (WGS) entry which is preliminary data.</text>
</comment>
<evidence type="ECO:0000256" key="2">
    <source>
        <dbReference type="ARBA" id="ARBA00023125"/>
    </source>
</evidence>
<feature type="domain" description="HTH arsR-type" evidence="4">
    <location>
        <begin position="3"/>
        <end position="98"/>
    </location>
</feature>
<dbReference type="InterPro" id="IPR036388">
    <property type="entry name" value="WH-like_DNA-bd_sf"/>
</dbReference>
<keyword evidence="1" id="KW-0805">Transcription regulation</keyword>
<proteinExistence type="predicted"/>
<dbReference type="Pfam" id="PF01022">
    <property type="entry name" value="HTH_5"/>
    <property type="match status" value="1"/>
</dbReference>
<evidence type="ECO:0000259" key="4">
    <source>
        <dbReference type="PROSITE" id="PS50987"/>
    </source>
</evidence>
<keyword evidence="3" id="KW-0804">Transcription</keyword>
<dbReference type="PANTHER" id="PTHR33154:SF18">
    <property type="entry name" value="ARSENICAL RESISTANCE OPERON REPRESSOR"/>
    <property type="match status" value="1"/>
</dbReference>
<protein>
    <submittedName>
        <fullName evidence="5">Metalloregulator ArsR/SmtB family transcription factor</fullName>
    </submittedName>
</protein>
<dbReference type="InterPro" id="IPR011991">
    <property type="entry name" value="ArsR-like_HTH"/>
</dbReference>